<keyword evidence="6 12" id="KW-0479">Metal-binding</keyword>
<keyword evidence="10 12" id="KW-0460">Magnesium</keyword>
<feature type="binding site" evidence="12">
    <location>
        <position position="12"/>
    </location>
    <ligand>
        <name>ATP</name>
        <dbReference type="ChEBI" id="CHEBI:30616"/>
    </ligand>
</feature>
<evidence type="ECO:0000256" key="8">
    <source>
        <dbReference type="ARBA" id="ARBA00022777"/>
    </source>
</evidence>
<comment type="caution">
    <text evidence="12">Lacks conserved residue(s) required for the propagation of feature annotation.</text>
</comment>
<dbReference type="GO" id="GO:0048029">
    <property type="term" value="F:monosaccharide binding"/>
    <property type="evidence" value="ECO:0007669"/>
    <property type="project" value="TreeGrafter"/>
</dbReference>
<comment type="pathway">
    <text evidence="3 12">Carbohydrate degradation; glycolysis; D-glyceraldehyde 3-phosphate and glycerone phosphate from D-glucose: step 3/4.</text>
</comment>
<accession>A0A9D1Y2L3</accession>
<keyword evidence="4 12" id="KW-0963">Cytoplasm</keyword>
<dbReference type="GO" id="GO:0005524">
    <property type="term" value="F:ATP binding"/>
    <property type="evidence" value="ECO:0007669"/>
    <property type="project" value="UniProtKB-KW"/>
</dbReference>
<protein>
    <recommendedName>
        <fullName evidence="12">ATP-dependent 6-phosphofructokinase</fullName>
        <shortName evidence="12">ATP-PFK</shortName>
        <shortName evidence="12">Phosphofructokinase</shortName>
        <ecNumber evidence="12">2.7.1.11</ecNumber>
    </recommendedName>
    <alternativeName>
        <fullName evidence="12">Phosphohexokinase</fullName>
    </alternativeName>
</protein>
<feature type="binding site" description="in other chain" evidence="12">
    <location>
        <begin position="283"/>
        <end position="286"/>
    </location>
    <ligand>
        <name>substrate</name>
        <note>ligand shared between dimeric partners</note>
    </ligand>
</feature>
<proteinExistence type="inferred from homology"/>
<comment type="function">
    <text evidence="12">Catalyzes the phosphorylation of D-fructose 6-phosphate to fructose 1,6-bisphosphate by ATP, the first committing step of glycolysis.</text>
</comment>
<dbReference type="EC" id="2.7.1.11" evidence="12"/>
<feature type="binding site" evidence="12">
    <location>
        <position position="114"/>
    </location>
    <ligand>
        <name>Mg(2+)</name>
        <dbReference type="ChEBI" id="CHEBI:18420"/>
        <note>catalytic</note>
    </ligand>
</feature>
<keyword evidence="11 12" id="KW-0324">Glycolysis</keyword>
<feature type="binding site" evidence="12">
    <location>
        <position position="277"/>
    </location>
    <ligand>
        <name>substrate</name>
        <note>ligand shared between dimeric partners</note>
    </ligand>
</feature>
<evidence type="ECO:0000256" key="1">
    <source>
        <dbReference type="ARBA" id="ARBA00001946"/>
    </source>
</evidence>
<evidence type="ECO:0000256" key="4">
    <source>
        <dbReference type="ARBA" id="ARBA00022490"/>
    </source>
</evidence>
<dbReference type="InterPro" id="IPR000023">
    <property type="entry name" value="Phosphofructokinase_dom"/>
</dbReference>
<dbReference type="GO" id="GO:0005945">
    <property type="term" value="C:6-phosphofructokinase complex"/>
    <property type="evidence" value="ECO:0007669"/>
    <property type="project" value="TreeGrafter"/>
</dbReference>
<evidence type="ECO:0000256" key="3">
    <source>
        <dbReference type="ARBA" id="ARBA00004679"/>
    </source>
</evidence>
<dbReference type="SUPFAM" id="SSF53784">
    <property type="entry name" value="Phosphofructokinase"/>
    <property type="match status" value="1"/>
</dbReference>
<comment type="catalytic activity">
    <reaction evidence="12">
        <text>beta-D-fructose 6-phosphate + ATP = beta-D-fructose 1,6-bisphosphate + ADP + H(+)</text>
        <dbReference type="Rhea" id="RHEA:16109"/>
        <dbReference type="ChEBI" id="CHEBI:15378"/>
        <dbReference type="ChEBI" id="CHEBI:30616"/>
        <dbReference type="ChEBI" id="CHEBI:32966"/>
        <dbReference type="ChEBI" id="CHEBI:57634"/>
        <dbReference type="ChEBI" id="CHEBI:456216"/>
        <dbReference type="EC" id="2.7.1.11"/>
    </reaction>
</comment>
<evidence type="ECO:0000256" key="5">
    <source>
        <dbReference type="ARBA" id="ARBA00022679"/>
    </source>
</evidence>
<reference evidence="14" key="1">
    <citation type="journal article" date="2021" name="PeerJ">
        <title>Extensive microbial diversity within the chicken gut microbiome revealed by metagenomics and culture.</title>
        <authorList>
            <person name="Gilroy R."/>
            <person name="Ravi A."/>
            <person name="Getino M."/>
            <person name="Pursley I."/>
            <person name="Horton D.L."/>
            <person name="Alikhan N.F."/>
            <person name="Baker D."/>
            <person name="Gharbi K."/>
            <person name="Hall N."/>
            <person name="Watson M."/>
            <person name="Adriaenssens E.M."/>
            <person name="Foster-Nyarko E."/>
            <person name="Jarju S."/>
            <person name="Secka A."/>
            <person name="Antonio M."/>
            <person name="Oren A."/>
            <person name="Chaudhuri R.R."/>
            <person name="La Ragione R."/>
            <person name="Hildebrand F."/>
            <person name="Pallen M.J."/>
        </authorList>
    </citation>
    <scope>NUCLEOTIDE SEQUENCE</scope>
    <source>
        <strain evidence="14">ChiHecec2B26-7398</strain>
    </source>
</reference>
<name>A0A9D1Y2L3_9FIRM</name>
<feature type="active site" description="Proton acceptor" evidence="12">
    <location>
        <position position="138"/>
    </location>
</feature>
<dbReference type="InterPro" id="IPR022953">
    <property type="entry name" value="ATP_PFK"/>
</dbReference>
<dbReference type="EMBL" id="DXEI01000144">
    <property type="protein sequence ID" value="HIX95741.1"/>
    <property type="molecule type" value="Genomic_DNA"/>
</dbReference>
<keyword evidence="5 12" id="KW-0808">Transferase</keyword>
<dbReference type="GO" id="GO:0016208">
    <property type="term" value="F:AMP binding"/>
    <property type="evidence" value="ECO:0007669"/>
    <property type="project" value="TreeGrafter"/>
</dbReference>
<evidence type="ECO:0000313" key="14">
    <source>
        <dbReference type="EMBL" id="HIX95741.1"/>
    </source>
</evidence>
<dbReference type="Gene3D" id="3.40.50.450">
    <property type="match status" value="1"/>
</dbReference>
<sequence>MAIRVGILTSGGDCPGLNATIRGAAKALYQRMDDKVEIVGIQNGYDGLINGHYRTMHPSEFSGILTVGGTILGTKRTPFKKMRVIEDDKVDKVAAMKKTYKEAKLDCLLCLGGNGTHKTANLLSQEGLNIIGLPKTIDNDIYGTDVTFGFHTAVDIATEVIDRIHTTAGSHSRVMCIEIMGNKAGWLTLYSGIAGGADIILIPEHPYDIEKVATAVEKRAKAGKNFSILAVAEGAFSVEEGKMKRKEWTAKRAEAGYTTATNRIAQQIEKMTGAETRICVPGHMQRGGSPSAYDRVLATQFGSYAASLVADEHYGVTVAMVNRHVTSNPLADIAGKSRLVPDDCDMLNVARAMGISLG</sequence>
<comment type="caution">
    <text evidence="14">The sequence shown here is derived from an EMBL/GenBank/DDBJ whole genome shotgun (WGS) entry which is preliminary data.</text>
</comment>
<dbReference type="NCBIfam" id="NF002872">
    <property type="entry name" value="PRK03202.1"/>
    <property type="match status" value="1"/>
</dbReference>
<evidence type="ECO:0000256" key="2">
    <source>
        <dbReference type="ARBA" id="ARBA00004496"/>
    </source>
</evidence>
<dbReference type="Gene3D" id="3.40.50.460">
    <property type="entry name" value="Phosphofructokinase domain"/>
    <property type="match status" value="1"/>
</dbReference>
<feature type="binding site" evidence="12">
    <location>
        <begin position="76"/>
        <end position="77"/>
    </location>
    <ligand>
        <name>ATP</name>
        <dbReference type="ChEBI" id="CHEBI:30616"/>
    </ligand>
</feature>
<feature type="domain" description="Phosphofructokinase" evidence="13">
    <location>
        <begin position="4"/>
        <end position="308"/>
    </location>
</feature>
<dbReference type="PIRSF" id="PIRSF000532">
    <property type="entry name" value="ATP_PFK_prok"/>
    <property type="match status" value="1"/>
</dbReference>
<evidence type="ECO:0000256" key="10">
    <source>
        <dbReference type="ARBA" id="ARBA00022842"/>
    </source>
</evidence>
<dbReference type="FunFam" id="3.40.50.460:FF:000002">
    <property type="entry name" value="ATP-dependent 6-phosphofructokinase"/>
    <property type="match status" value="1"/>
</dbReference>
<feature type="binding site" evidence="12">
    <location>
        <begin position="113"/>
        <end position="116"/>
    </location>
    <ligand>
        <name>ATP</name>
        <dbReference type="ChEBI" id="CHEBI:30616"/>
    </ligand>
</feature>
<comment type="subcellular location">
    <subcellularLocation>
        <location evidence="2 12">Cytoplasm</location>
    </subcellularLocation>
</comment>
<dbReference type="PANTHER" id="PTHR13697">
    <property type="entry name" value="PHOSPHOFRUCTOKINASE"/>
    <property type="match status" value="1"/>
</dbReference>
<dbReference type="AlphaFoldDB" id="A0A9D1Y2L3"/>
<evidence type="ECO:0000256" key="11">
    <source>
        <dbReference type="ARBA" id="ARBA00023152"/>
    </source>
</evidence>
<evidence type="ECO:0000256" key="7">
    <source>
        <dbReference type="ARBA" id="ARBA00022741"/>
    </source>
</evidence>
<dbReference type="GO" id="GO:0003872">
    <property type="term" value="F:6-phosphofructokinase activity"/>
    <property type="evidence" value="ECO:0007669"/>
    <property type="project" value="UniProtKB-UniRule"/>
</dbReference>
<dbReference type="PROSITE" id="PS00433">
    <property type="entry name" value="PHOSPHOFRUCTOKINASE"/>
    <property type="match status" value="1"/>
</dbReference>
<reference evidence="14" key="2">
    <citation type="submission" date="2021-04" db="EMBL/GenBank/DDBJ databases">
        <authorList>
            <person name="Gilroy R."/>
        </authorList>
    </citation>
    <scope>NUCLEOTIDE SEQUENCE</scope>
    <source>
        <strain evidence="14">ChiHecec2B26-7398</strain>
    </source>
</reference>
<dbReference type="Proteomes" id="UP000886751">
    <property type="component" value="Unassembled WGS sequence"/>
</dbReference>
<evidence type="ECO:0000259" key="13">
    <source>
        <dbReference type="Pfam" id="PF00365"/>
    </source>
</evidence>
<dbReference type="GO" id="GO:0047334">
    <property type="term" value="F:diphosphate-fructose-6-phosphate 1-phosphotransferase activity"/>
    <property type="evidence" value="ECO:0007669"/>
    <property type="project" value="InterPro"/>
</dbReference>
<dbReference type="Pfam" id="PF00365">
    <property type="entry name" value="PFK"/>
    <property type="match status" value="1"/>
</dbReference>
<dbReference type="InterPro" id="IPR012003">
    <property type="entry name" value="ATP_PFK_prok-type"/>
</dbReference>
<dbReference type="InterPro" id="IPR012829">
    <property type="entry name" value="Phosphofructokinase_III"/>
</dbReference>
<dbReference type="InterPro" id="IPR015912">
    <property type="entry name" value="Phosphofructokinase_CS"/>
</dbReference>
<evidence type="ECO:0000256" key="6">
    <source>
        <dbReference type="ARBA" id="ARBA00022723"/>
    </source>
</evidence>
<dbReference type="PRINTS" id="PR00476">
    <property type="entry name" value="PHFRCTKINASE"/>
</dbReference>
<gene>
    <name evidence="12" type="primary">pfkA</name>
    <name evidence="14" type="ORF">H9846_09845</name>
</gene>
<comment type="similarity">
    <text evidence="12">Belongs to the phosphofructokinase type A (PFKA) family. Mixed-substrate PFK group III subfamily.</text>
</comment>
<dbReference type="GO" id="GO:0006002">
    <property type="term" value="P:fructose 6-phosphate metabolic process"/>
    <property type="evidence" value="ECO:0007669"/>
    <property type="project" value="InterPro"/>
</dbReference>
<organism evidence="14 15">
    <name type="scientific">Candidatus Gemmiger excrementipullorum</name>
    <dbReference type="NCBI Taxonomy" id="2838610"/>
    <lineage>
        <taxon>Bacteria</taxon>
        <taxon>Bacillati</taxon>
        <taxon>Bacillota</taxon>
        <taxon>Clostridia</taxon>
        <taxon>Eubacteriales</taxon>
        <taxon>Gemmiger</taxon>
    </lineage>
</organism>
<feature type="binding site" description="in other chain" evidence="12">
    <location>
        <begin position="136"/>
        <end position="138"/>
    </location>
    <ligand>
        <name>substrate</name>
        <note>ligand shared between dimeric partners</note>
    </ligand>
</feature>
<keyword evidence="8 12" id="KW-0418">Kinase</keyword>
<comment type="subunit">
    <text evidence="12">Homodimer or homotetramer.</text>
</comment>
<evidence type="ECO:0000256" key="12">
    <source>
        <dbReference type="HAMAP-Rule" id="MF_01976"/>
    </source>
</evidence>
<dbReference type="GO" id="GO:0046872">
    <property type="term" value="F:metal ion binding"/>
    <property type="evidence" value="ECO:0007669"/>
    <property type="project" value="UniProtKB-KW"/>
</dbReference>
<dbReference type="GO" id="GO:0030388">
    <property type="term" value="P:fructose 1,6-bisphosphate metabolic process"/>
    <property type="evidence" value="ECO:0007669"/>
    <property type="project" value="TreeGrafter"/>
</dbReference>
<dbReference type="GO" id="GO:0070095">
    <property type="term" value="F:fructose-6-phosphate binding"/>
    <property type="evidence" value="ECO:0007669"/>
    <property type="project" value="TreeGrafter"/>
</dbReference>
<dbReference type="PANTHER" id="PTHR13697:SF52">
    <property type="entry name" value="ATP-DEPENDENT 6-PHOSPHOFRUCTOKINASE 3"/>
    <property type="match status" value="1"/>
</dbReference>
<dbReference type="HAMAP" id="MF_01976">
    <property type="entry name" value="Phosphofructokinase_III"/>
    <property type="match status" value="1"/>
</dbReference>
<dbReference type="InterPro" id="IPR035966">
    <property type="entry name" value="PKF_sf"/>
</dbReference>
<evidence type="ECO:0000256" key="9">
    <source>
        <dbReference type="ARBA" id="ARBA00022840"/>
    </source>
</evidence>
<dbReference type="GO" id="GO:0061621">
    <property type="term" value="P:canonical glycolysis"/>
    <property type="evidence" value="ECO:0007669"/>
    <property type="project" value="TreeGrafter"/>
</dbReference>
<feature type="binding site" evidence="12">
    <location>
        <position position="173"/>
    </location>
    <ligand>
        <name>substrate</name>
        <note>ligand shared between dimeric partners</note>
    </ligand>
</feature>
<keyword evidence="7 12" id="KW-0547">Nucleotide-binding</keyword>
<keyword evidence="9 12" id="KW-0067">ATP-binding</keyword>
<evidence type="ECO:0000313" key="15">
    <source>
        <dbReference type="Proteomes" id="UP000886751"/>
    </source>
</evidence>
<dbReference type="GO" id="GO:0042802">
    <property type="term" value="F:identical protein binding"/>
    <property type="evidence" value="ECO:0007669"/>
    <property type="project" value="TreeGrafter"/>
</dbReference>
<feature type="binding site" description="in other chain" evidence="12">
    <location>
        <position position="233"/>
    </location>
    <ligand>
        <name>substrate</name>
        <note>ligand shared between dimeric partners</note>
    </ligand>
</feature>
<comment type="cofactor">
    <cofactor evidence="1 12">
        <name>Mg(2+)</name>
        <dbReference type="ChEBI" id="CHEBI:18420"/>
    </cofactor>
</comment>
<feature type="site" description="Important for substrate specificity; cannot use PPi as phosphoryl donor" evidence="12">
    <location>
        <position position="115"/>
    </location>
</feature>